<gene>
    <name evidence="1" type="ORF">LCGC14_2065640</name>
</gene>
<dbReference type="EMBL" id="LAZR01024678">
    <property type="protein sequence ID" value="KKL74362.1"/>
    <property type="molecule type" value="Genomic_DNA"/>
</dbReference>
<dbReference type="AlphaFoldDB" id="A0A0F9HGY6"/>
<accession>A0A0F9HGY6</accession>
<name>A0A0F9HGY6_9ZZZZ</name>
<protein>
    <submittedName>
        <fullName evidence="1">Uncharacterized protein</fullName>
    </submittedName>
</protein>
<comment type="caution">
    <text evidence="1">The sequence shown here is derived from an EMBL/GenBank/DDBJ whole genome shotgun (WGS) entry which is preliminary data.</text>
</comment>
<reference evidence="1" key="1">
    <citation type="journal article" date="2015" name="Nature">
        <title>Complex archaea that bridge the gap between prokaryotes and eukaryotes.</title>
        <authorList>
            <person name="Spang A."/>
            <person name="Saw J.H."/>
            <person name="Jorgensen S.L."/>
            <person name="Zaremba-Niedzwiedzka K."/>
            <person name="Martijn J."/>
            <person name="Lind A.E."/>
            <person name="van Eijk R."/>
            <person name="Schleper C."/>
            <person name="Guy L."/>
            <person name="Ettema T.J."/>
        </authorList>
    </citation>
    <scope>NUCLEOTIDE SEQUENCE</scope>
</reference>
<organism evidence="1">
    <name type="scientific">marine sediment metagenome</name>
    <dbReference type="NCBI Taxonomy" id="412755"/>
    <lineage>
        <taxon>unclassified sequences</taxon>
        <taxon>metagenomes</taxon>
        <taxon>ecological metagenomes</taxon>
    </lineage>
</organism>
<sequence length="543" mass="56529">MAIDIFQEGGLSIYGGLHTSSVTYADDILLKLGIDGDIAQLLRSALLGANTALDNVLIGSPVSQAIAANSYMLSNVTASGDLAFYVNKAGASQMVLWFDGSTGDSAILAASGQSVDMYIGGSKTFDLTNNGTKTTIQGLSGDYWQFGTIGTNTTHALNSENDVFIVGQFEVDGLAFFDSQVFHFNNVVMADNTPVIFGTGEENVIRGETADADAHAVIMGLANASGTDVPFLVIGDRTIESLDIGLFDGATQPTIAMIEKDAKYFSSSAVTSDDGGATNEMLATGIGTNAVVGDIIRVISGTNAVAGFYVVDVVDSANEVTLLTNWTTGDVSSGVVVSYHDFTMLSADGICTRVTDGAPSDSSVEIDRDGWIILDVGNNRLYWRSQSAWKSVLPDGGVKSVVIPFVDGTAATSTGFDVDAESETAVAFGAIPAECNEVISIIIRGRAITTDGTNEMLLDIDVNGGADNEAYNVETYSADDIQSDTVPSTNDDVVSWTVTDAGVVGAGGLSAGDTFIVLATGAPTDATDLATDCHFQSVEVKFK</sequence>
<evidence type="ECO:0000313" key="1">
    <source>
        <dbReference type="EMBL" id="KKL74362.1"/>
    </source>
</evidence>
<proteinExistence type="predicted"/>